<sequence>MKSFHTLFGTSVWVLLHLYTLVLGSDSLLLRELVIHPLGGNTSSIFSTASSSFLTLDERQLKCPAGYPVPCPGGVFCTQLGRFCCPSNQAVSCPTGGTCCTAGCADPGNTCCGTKGQCLPTEQCCSGGGGCATKTGTCCGAGHYCTAGARCCKDADGDSFCSPAGAACFDTMTLDFADYPGMDEIFENMCRGMLRSGQKMGSLNEIILTYIGPRRRSEADKNRRDAGCKDSVCARLFSGGGVKFQCDEFPFATSMEGGAKAAMQCVSGHDNRVMGSRWGTAVRGKTRGTRIRVKIKGFDCGSVGLEKRAAQGAVLKNETTAIYVDGKVYGEYSEGKVAMIVPLDIPDDFVGTFTVSYTIASGEIKSGYIMDGWGEDYGRITIRNSGKSATGVVEVGPEGVGNVMMLAWADDTDVSVKYTTSLATATPTSRTATGVGPAATFGDPTATSGTGRAMGGIGGILVGAACIVSVSLFL</sequence>
<reference evidence="4" key="1">
    <citation type="submission" date="2023-06" db="EMBL/GenBank/DDBJ databases">
        <title>Genome-scale phylogeny and comparative genomics of the fungal order Sordariales.</title>
        <authorList>
            <consortium name="Lawrence Berkeley National Laboratory"/>
            <person name="Hensen N."/>
            <person name="Bonometti L."/>
            <person name="Westerberg I."/>
            <person name="Brannstrom I.O."/>
            <person name="Guillou S."/>
            <person name="Cros-Aarteil S."/>
            <person name="Calhoun S."/>
            <person name="Haridas S."/>
            <person name="Kuo A."/>
            <person name="Mondo S."/>
            <person name="Pangilinan J."/>
            <person name="Riley R."/>
            <person name="Labutti K."/>
            <person name="Andreopoulos B."/>
            <person name="Lipzen A."/>
            <person name="Chen C."/>
            <person name="Yanf M."/>
            <person name="Daum C."/>
            <person name="Ng V."/>
            <person name="Clum A."/>
            <person name="Steindorff A."/>
            <person name="Ohm R."/>
            <person name="Martin F."/>
            <person name="Silar P."/>
            <person name="Natvig D."/>
            <person name="Lalanne C."/>
            <person name="Gautier V."/>
            <person name="Ament-Velasquez S.L."/>
            <person name="Kruys A."/>
            <person name="Hutchinson M.I."/>
            <person name="Powell A.J."/>
            <person name="Barry K."/>
            <person name="Miller A.N."/>
            <person name="Grigoriev I.V."/>
            <person name="Debuchy R."/>
            <person name="Gladieux P."/>
            <person name="Thoren M.H."/>
            <person name="Johannesson H."/>
        </authorList>
    </citation>
    <scope>NUCLEOTIDE SEQUENCE</scope>
    <source>
        <strain evidence="4">CBS 606.72</strain>
    </source>
</reference>
<keyword evidence="1" id="KW-0472">Membrane</keyword>
<keyword evidence="1" id="KW-1133">Transmembrane helix</keyword>
<evidence type="ECO:0000256" key="2">
    <source>
        <dbReference type="SAM" id="SignalP"/>
    </source>
</evidence>
<accession>A0AA39WFE4</accession>
<feature type="signal peptide" evidence="2">
    <location>
        <begin position="1"/>
        <end position="24"/>
    </location>
</feature>
<keyword evidence="5" id="KW-1185">Reference proteome</keyword>
<evidence type="ECO:0000313" key="5">
    <source>
        <dbReference type="Proteomes" id="UP001175000"/>
    </source>
</evidence>
<protein>
    <recommendedName>
        <fullName evidence="3">Deoxyribonuclease NucA/NucB domain-containing protein</fullName>
    </recommendedName>
</protein>
<dbReference type="InterPro" id="IPR029476">
    <property type="entry name" value="DNase_NucA_NucB"/>
</dbReference>
<organism evidence="4 5">
    <name type="scientific">Immersiella caudata</name>
    <dbReference type="NCBI Taxonomy" id="314043"/>
    <lineage>
        <taxon>Eukaryota</taxon>
        <taxon>Fungi</taxon>
        <taxon>Dikarya</taxon>
        <taxon>Ascomycota</taxon>
        <taxon>Pezizomycotina</taxon>
        <taxon>Sordariomycetes</taxon>
        <taxon>Sordariomycetidae</taxon>
        <taxon>Sordariales</taxon>
        <taxon>Lasiosphaeriaceae</taxon>
        <taxon>Immersiella</taxon>
    </lineage>
</organism>
<evidence type="ECO:0000313" key="4">
    <source>
        <dbReference type="EMBL" id="KAK0614386.1"/>
    </source>
</evidence>
<evidence type="ECO:0000256" key="1">
    <source>
        <dbReference type="SAM" id="Phobius"/>
    </source>
</evidence>
<dbReference type="AlphaFoldDB" id="A0AA39WFE4"/>
<evidence type="ECO:0000259" key="3">
    <source>
        <dbReference type="Pfam" id="PF14040"/>
    </source>
</evidence>
<feature type="chain" id="PRO_5041410651" description="Deoxyribonuclease NucA/NucB domain-containing protein" evidence="2">
    <location>
        <begin position="25"/>
        <end position="474"/>
    </location>
</feature>
<proteinExistence type="predicted"/>
<dbReference type="Pfam" id="PF14040">
    <property type="entry name" value="DNase_NucA_NucB"/>
    <property type="match status" value="1"/>
</dbReference>
<feature type="domain" description="Deoxyribonuclease NucA/NucB" evidence="3">
    <location>
        <begin position="208"/>
        <end position="288"/>
    </location>
</feature>
<keyword evidence="1" id="KW-0812">Transmembrane</keyword>
<keyword evidence="2" id="KW-0732">Signal</keyword>
<feature type="transmembrane region" description="Helical" evidence="1">
    <location>
        <begin position="453"/>
        <end position="473"/>
    </location>
</feature>
<dbReference type="Proteomes" id="UP001175000">
    <property type="component" value="Unassembled WGS sequence"/>
</dbReference>
<gene>
    <name evidence="4" type="ORF">B0T14DRAFT_308563</name>
</gene>
<name>A0AA39WFE4_9PEZI</name>
<dbReference type="EMBL" id="JAULSU010000006">
    <property type="protein sequence ID" value="KAK0614386.1"/>
    <property type="molecule type" value="Genomic_DNA"/>
</dbReference>
<comment type="caution">
    <text evidence="4">The sequence shown here is derived from an EMBL/GenBank/DDBJ whole genome shotgun (WGS) entry which is preliminary data.</text>
</comment>